<comment type="caution">
    <text evidence="2">The sequence shown here is derived from an EMBL/GenBank/DDBJ whole genome shotgun (WGS) entry which is preliminary data.</text>
</comment>
<evidence type="ECO:0000313" key="2">
    <source>
        <dbReference type="EMBL" id="EEF61516.1"/>
    </source>
</evidence>
<protein>
    <submittedName>
        <fullName evidence="2">Uncharacterized protein</fullName>
    </submittedName>
</protein>
<feature type="transmembrane region" description="Helical" evidence="1">
    <location>
        <begin position="39"/>
        <end position="57"/>
    </location>
</feature>
<proteinExistence type="predicted"/>
<sequence precursor="true">MKNKPTPTSRQLLIRKIFPWALVAFLFLFGLGVAFLSSFSVIAAVVAWIVLFSWAVYSVSRRAMHKQRSFFEVSRPLFSYVICGVLIATGSYLLFDSIHAITRGSIHIAIHPKYSSMRGSGGMTFYRADNPGGFWGWVCGDCYFALVFFYIAIIEVIITLKQRNHVKHKPVA</sequence>
<feature type="transmembrane region" description="Helical" evidence="1">
    <location>
        <begin position="77"/>
        <end position="95"/>
    </location>
</feature>
<dbReference type="RefSeq" id="WP_007414408.1">
    <property type="nucleotide sequence ID" value="NZ_ABOX02000009.1"/>
</dbReference>
<keyword evidence="1" id="KW-0472">Membrane</keyword>
<dbReference type="AlphaFoldDB" id="B9XF18"/>
<evidence type="ECO:0000256" key="1">
    <source>
        <dbReference type="SAM" id="Phobius"/>
    </source>
</evidence>
<dbReference type="EMBL" id="ABOX02000009">
    <property type="protein sequence ID" value="EEF61516.1"/>
    <property type="molecule type" value="Genomic_DNA"/>
</dbReference>
<feature type="transmembrane region" description="Helical" evidence="1">
    <location>
        <begin position="12"/>
        <end position="33"/>
    </location>
</feature>
<gene>
    <name evidence="2" type="ORF">Cflav_PD4194</name>
</gene>
<dbReference type="Proteomes" id="UP000003688">
    <property type="component" value="Unassembled WGS sequence"/>
</dbReference>
<reference evidence="2 3" key="1">
    <citation type="journal article" date="2011" name="J. Bacteriol.">
        <title>Genome sequence of 'Pedosphaera parvula' Ellin514, an aerobic Verrucomicrobial isolate from pasture soil.</title>
        <authorList>
            <person name="Kant R."/>
            <person name="van Passel M.W."/>
            <person name="Sangwan P."/>
            <person name="Palva A."/>
            <person name="Lucas S."/>
            <person name="Copeland A."/>
            <person name="Lapidus A."/>
            <person name="Glavina Del Rio T."/>
            <person name="Dalin E."/>
            <person name="Tice H."/>
            <person name="Bruce D."/>
            <person name="Goodwin L."/>
            <person name="Pitluck S."/>
            <person name="Chertkov O."/>
            <person name="Larimer F.W."/>
            <person name="Land M.L."/>
            <person name="Hauser L."/>
            <person name="Brettin T.S."/>
            <person name="Detter J.C."/>
            <person name="Han S."/>
            <person name="de Vos W.M."/>
            <person name="Janssen P.H."/>
            <person name="Smidt H."/>
        </authorList>
    </citation>
    <scope>NUCLEOTIDE SEQUENCE [LARGE SCALE GENOMIC DNA]</scope>
    <source>
        <strain evidence="2 3">Ellin514</strain>
    </source>
</reference>
<name>B9XF18_PEDPL</name>
<accession>B9XF18</accession>
<evidence type="ECO:0000313" key="3">
    <source>
        <dbReference type="Proteomes" id="UP000003688"/>
    </source>
</evidence>
<keyword evidence="1" id="KW-1133">Transmembrane helix</keyword>
<keyword evidence="3" id="KW-1185">Reference proteome</keyword>
<feature type="transmembrane region" description="Helical" evidence="1">
    <location>
        <begin position="134"/>
        <end position="160"/>
    </location>
</feature>
<organism evidence="2 3">
    <name type="scientific">Pedosphaera parvula (strain Ellin514)</name>
    <dbReference type="NCBI Taxonomy" id="320771"/>
    <lineage>
        <taxon>Bacteria</taxon>
        <taxon>Pseudomonadati</taxon>
        <taxon>Verrucomicrobiota</taxon>
        <taxon>Pedosphaerae</taxon>
        <taxon>Pedosphaerales</taxon>
        <taxon>Pedosphaeraceae</taxon>
        <taxon>Pedosphaera</taxon>
    </lineage>
</organism>
<keyword evidence="1" id="KW-0812">Transmembrane</keyword>